<dbReference type="RefSeq" id="WP_404604069.1">
    <property type="nucleotide sequence ID" value="NZ_JBIYDN010000001.1"/>
</dbReference>
<organism evidence="11 12">
    <name type="scientific">Caballeronia udeis</name>
    <dbReference type="NCBI Taxonomy" id="1232866"/>
    <lineage>
        <taxon>Bacteria</taxon>
        <taxon>Pseudomonadati</taxon>
        <taxon>Pseudomonadota</taxon>
        <taxon>Betaproteobacteria</taxon>
        <taxon>Burkholderiales</taxon>
        <taxon>Burkholderiaceae</taxon>
        <taxon>Caballeronia</taxon>
    </lineage>
</organism>
<dbReference type="Pfam" id="PF00909">
    <property type="entry name" value="Ammonium_transp"/>
    <property type="match status" value="1"/>
</dbReference>
<name>A0ABW8M9I5_9BURK</name>
<dbReference type="InterPro" id="IPR001905">
    <property type="entry name" value="Ammonium_transpt"/>
</dbReference>
<evidence type="ECO:0000256" key="7">
    <source>
        <dbReference type="ARBA" id="ARBA00023177"/>
    </source>
</evidence>
<keyword evidence="9" id="KW-0732">Signal</keyword>
<feature type="transmembrane region" description="Helical" evidence="8">
    <location>
        <begin position="125"/>
        <end position="146"/>
    </location>
</feature>
<feature type="transmembrane region" description="Helical" evidence="8">
    <location>
        <begin position="195"/>
        <end position="215"/>
    </location>
</feature>
<reference evidence="11 12" key="1">
    <citation type="submission" date="2024-11" db="EMBL/GenBank/DDBJ databases">
        <title>Using genomics to understand microbial adaptation to soil warming.</title>
        <authorList>
            <person name="Deangelis K.M. PhD."/>
        </authorList>
    </citation>
    <scope>NUCLEOTIDE SEQUENCE [LARGE SCALE GENOMIC DNA]</scope>
    <source>
        <strain evidence="11 12">GAS97</strain>
    </source>
</reference>
<evidence type="ECO:0000256" key="4">
    <source>
        <dbReference type="ARBA" id="ARBA00022692"/>
    </source>
</evidence>
<keyword evidence="6 8" id="KW-0472">Membrane</keyword>
<dbReference type="SUPFAM" id="SSF111352">
    <property type="entry name" value="Ammonium transporter"/>
    <property type="match status" value="1"/>
</dbReference>
<keyword evidence="5 8" id="KW-1133">Transmembrane helix</keyword>
<protein>
    <recommendedName>
        <fullName evidence="8">Ammonium transporter</fullName>
    </recommendedName>
</protein>
<evidence type="ECO:0000313" key="12">
    <source>
        <dbReference type="Proteomes" id="UP001620514"/>
    </source>
</evidence>
<dbReference type="InterPro" id="IPR029020">
    <property type="entry name" value="Ammonium/urea_transptr"/>
</dbReference>
<feature type="transmembrane region" description="Helical" evidence="8">
    <location>
        <begin position="442"/>
        <end position="462"/>
    </location>
</feature>
<feature type="signal peptide" evidence="9">
    <location>
        <begin position="1"/>
        <end position="24"/>
    </location>
</feature>
<dbReference type="Proteomes" id="UP001620514">
    <property type="component" value="Unassembled WGS sequence"/>
</dbReference>
<evidence type="ECO:0000313" key="11">
    <source>
        <dbReference type="EMBL" id="MFK4440323.1"/>
    </source>
</evidence>
<keyword evidence="4 8" id="KW-0812">Transmembrane</keyword>
<evidence type="ECO:0000256" key="2">
    <source>
        <dbReference type="ARBA" id="ARBA00005887"/>
    </source>
</evidence>
<keyword evidence="12" id="KW-1185">Reference proteome</keyword>
<accession>A0ABW8M9I5</accession>
<dbReference type="PANTHER" id="PTHR43029">
    <property type="entry name" value="AMMONIUM TRANSPORTER MEP2"/>
    <property type="match status" value="1"/>
</dbReference>
<feature type="transmembrane region" description="Helical" evidence="8">
    <location>
        <begin position="222"/>
        <end position="243"/>
    </location>
</feature>
<sequence length="492" mass="50417">MRKLLMSLLMAGSLLGVSVGTVMAQDASAPAAASAAASDTTAAAPASAPDTASAAAPAAAAAAPASGASDAAAAPAAPTEPFSVDSSKINSGDTAWMLTSTALVLFMTIPGLALFYAGMVRKKNVLATVMQSFAICCLVTILWTVVGYSLAFTPGNAFIGGFSRVFLHGMNYIHGDKATTLTVSHLAPTIPESVYFVYQMTFAIITPALIAGAFADRMKFSAMLVFMGLWTIIVYSPIAHMVWEPTGWLSAAGILDFAGGTVVHINAGIAGLVCCLVLGKRVGYGREVMAPHNLVLSLIGASMLWVGWFGFNAGSAVAADGRAGFAMLTTQIATAFAAFGWMFAEWLAKGKPSVLGIISGAVAGLVAITPASGFVGVTGAIVIGIAAGVVCFWSATWLKTKLGYDDSLDAFGVHGVGGILGALLTGIFAVKDIGGADGSVLLQAKGVLTTLVYSGVVSFVLLKVIDMVMGLRVTEEEEREGLDVTLHGEHVE</sequence>
<feature type="transmembrane region" description="Helical" evidence="8">
    <location>
        <begin position="323"/>
        <end position="342"/>
    </location>
</feature>
<dbReference type="InterPro" id="IPR018047">
    <property type="entry name" value="Ammonium_transpt_CS"/>
</dbReference>
<feature type="transmembrane region" description="Helical" evidence="8">
    <location>
        <begin position="377"/>
        <end position="398"/>
    </location>
</feature>
<comment type="caution">
    <text evidence="11">The sequence shown here is derived from an EMBL/GenBank/DDBJ whole genome shotgun (WGS) entry which is preliminary data.</text>
</comment>
<keyword evidence="7 8" id="KW-0924">Ammonia transport</keyword>
<proteinExistence type="inferred from homology"/>
<keyword evidence="3 8" id="KW-0813">Transport</keyword>
<feature type="transmembrane region" description="Helical" evidence="8">
    <location>
        <begin position="249"/>
        <end position="278"/>
    </location>
</feature>
<comment type="similarity">
    <text evidence="2 8">Belongs to the ammonia transporter channel (TC 1.A.11.2) family.</text>
</comment>
<feature type="transmembrane region" description="Helical" evidence="8">
    <location>
        <begin position="95"/>
        <end position="118"/>
    </location>
</feature>
<evidence type="ECO:0000256" key="9">
    <source>
        <dbReference type="SAM" id="SignalP"/>
    </source>
</evidence>
<evidence type="ECO:0000259" key="10">
    <source>
        <dbReference type="Pfam" id="PF00909"/>
    </source>
</evidence>
<evidence type="ECO:0000256" key="5">
    <source>
        <dbReference type="ARBA" id="ARBA00022989"/>
    </source>
</evidence>
<dbReference type="NCBIfam" id="TIGR00836">
    <property type="entry name" value="amt"/>
    <property type="match status" value="1"/>
</dbReference>
<gene>
    <name evidence="11" type="ORF">ABH943_000323</name>
</gene>
<dbReference type="PANTHER" id="PTHR43029:SF10">
    <property type="entry name" value="AMMONIUM TRANSPORTER MEP2"/>
    <property type="match status" value="1"/>
</dbReference>
<comment type="subcellular location">
    <subcellularLocation>
        <location evidence="8">Cell membrane</location>
        <topology evidence="8">Multi-pass membrane protein</topology>
    </subcellularLocation>
    <subcellularLocation>
        <location evidence="1">Membrane</location>
        <topology evidence="1">Multi-pass membrane protein</topology>
    </subcellularLocation>
</comment>
<feature type="transmembrane region" description="Helical" evidence="8">
    <location>
        <begin position="290"/>
        <end position="311"/>
    </location>
</feature>
<feature type="domain" description="Ammonium transporter AmtB-like" evidence="10">
    <location>
        <begin position="95"/>
        <end position="490"/>
    </location>
</feature>
<evidence type="ECO:0000256" key="6">
    <source>
        <dbReference type="ARBA" id="ARBA00023136"/>
    </source>
</evidence>
<feature type="transmembrane region" description="Helical" evidence="8">
    <location>
        <begin position="354"/>
        <end position="371"/>
    </location>
</feature>
<dbReference type="InterPro" id="IPR024041">
    <property type="entry name" value="NH4_transpt_AmtB-like_dom"/>
</dbReference>
<dbReference type="PROSITE" id="PS01219">
    <property type="entry name" value="AMMONIUM_TRANSP"/>
    <property type="match status" value="1"/>
</dbReference>
<dbReference type="Gene3D" id="1.10.3430.10">
    <property type="entry name" value="Ammonium transporter AmtB like domains"/>
    <property type="match status" value="1"/>
</dbReference>
<evidence type="ECO:0000256" key="1">
    <source>
        <dbReference type="ARBA" id="ARBA00004141"/>
    </source>
</evidence>
<feature type="transmembrane region" description="Helical" evidence="8">
    <location>
        <begin position="410"/>
        <end position="430"/>
    </location>
</feature>
<evidence type="ECO:0000256" key="8">
    <source>
        <dbReference type="RuleBase" id="RU362002"/>
    </source>
</evidence>
<dbReference type="EMBL" id="JBIYDN010000001">
    <property type="protein sequence ID" value="MFK4440323.1"/>
    <property type="molecule type" value="Genomic_DNA"/>
</dbReference>
<evidence type="ECO:0000256" key="3">
    <source>
        <dbReference type="ARBA" id="ARBA00022448"/>
    </source>
</evidence>
<feature type="chain" id="PRO_5045577773" description="Ammonium transporter" evidence="9">
    <location>
        <begin position="25"/>
        <end position="492"/>
    </location>
</feature>